<name>A0A1J5TX43_9ARCH</name>
<dbReference type="Gene3D" id="3.30.310.50">
    <property type="entry name" value="Alpha-D-phosphohexomutase, C-terminal domain"/>
    <property type="match status" value="1"/>
</dbReference>
<dbReference type="Pfam" id="PF09341">
    <property type="entry name" value="Pcc1"/>
    <property type="match status" value="1"/>
</dbReference>
<evidence type="ECO:0008006" key="4">
    <source>
        <dbReference type="Google" id="ProtNLM"/>
    </source>
</evidence>
<dbReference type="NCBIfam" id="NF011470">
    <property type="entry name" value="PRK14887.1"/>
    <property type="match status" value="1"/>
</dbReference>
<sequence>MKAVVNLRTGKTTETIVRALKPEAEGDIPKVKINVENIGNRLRMEIEAETISSLRACLNSFLGWAECAHEVARK</sequence>
<dbReference type="InterPro" id="IPR015419">
    <property type="entry name" value="CTAG/Pcc1"/>
</dbReference>
<reference evidence="2 3" key="1">
    <citation type="submission" date="2016-08" db="EMBL/GenBank/DDBJ databases">
        <title>New Insights into Marine Group III Euryarchaeota, from dark to light.</title>
        <authorList>
            <person name="Haro-Moreno J.M."/>
            <person name="Rodriguez-Valera F."/>
            <person name="Lopez-Garcia P."/>
            <person name="Moreira D."/>
            <person name="Martin-Cuadrado A.B."/>
        </authorList>
    </citation>
    <scope>NUCLEOTIDE SEQUENCE [LARGE SCALE GENOMIC DNA]</scope>
    <source>
        <strain evidence="2">CG-Bathy1</strain>
    </source>
</reference>
<accession>A0A1J5TX43</accession>
<comment type="similarity">
    <text evidence="1">Belongs to the CTAG/PCC1 family.</text>
</comment>
<dbReference type="AlphaFoldDB" id="A0A1J5TX43"/>
<comment type="caution">
    <text evidence="2">The sequence shown here is derived from an EMBL/GenBank/DDBJ whole genome shotgun (WGS) entry which is preliminary data.</text>
</comment>
<evidence type="ECO:0000313" key="3">
    <source>
        <dbReference type="Proteomes" id="UP000183815"/>
    </source>
</evidence>
<dbReference type="Proteomes" id="UP000183815">
    <property type="component" value="Unassembled WGS sequence"/>
</dbReference>
<evidence type="ECO:0000256" key="1">
    <source>
        <dbReference type="ARBA" id="ARBA00007073"/>
    </source>
</evidence>
<proteinExistence type="inferred from homology"/>
<dbReference type="EMBL" id="MIYU01000012">
    <property type="protein sequence ID" value="OIR16598.1"/>
    <property type="molecule type" value="Genomic_DNA"/>
</dbReference>
<evidence type="ECO:0000313" key="2">
    <source>
        <dbReference type="EMBL" id="OIR16598.1"/>
    </source>
</evidence>
<protein>
    <recommendedName>
        <fullName evidence="4">KEOPS complex Pcc1-like subunit</fullName>
    </recommendedName>
</protein>
<gene>
    <name evidence="2" type="ORF">BEU04_01270</name>
</gene>
<organism evidence="2 3">
    <name type="scientific">Marine Group III euryarchaeote CG-Bathy1</name>
    <dbReference type="NCBI Taxonomy" id="1889001"/>
    <lineage>
        <taxon>Archaea</taxon>
        <taxon>Methanobacteriati</taxon>
        <taxon>Thermoplasmatota</taxon>
        <taxon>Thermoplasmata</taxon>
        <taxon>Candidatus Thermoprofundales</taxon>
    </lineage>
</organism>